<feature type="transmembrane region" description="Helical" evidence="6">
    <location>
        <begin position="135"/>
        <end position="157"/>
    </location>
</feature>
<feature type="transmembrane region" description="Helical" evidence="6">
    <location>
        <begin position="210"/>
        <end position="229"/>
    </location>
</feature>
<dbReference type="STRING" id="471514.AN477_18680"/>
<dbReference type="Gene3D" id="1.20.1250.20">
    <property type="entry name" value="MFS general substrate transporter like domains"/>
    <property type="match status" value="1"/>
</dbReference>
<feature type="transmembrane region" description="Helical" evidence="6">
    <location>
        <begin position="274"/>
        <end position="292"/>
    </location>
</feature>
<keyword evidence="5 6" id="KW-0472">Membrane</keyword>
<dbReference type="InterPro" id="IPR036259">
    <property type="entry name" value="MFS_trans_sf"/>
</dbReference>
<dbReference type="InterPro" id="IPR011701">
    <property type="entry name" value="MFS"/>
</dbReference>
<keyword evidence="9" id="KW-1185">Reference proteome</keyword>
<evidence type="ECO:0000256" key="1">
    <source>
        <dbReference type="ARBA" id="ARBA00004651"/>
    </source>
</evidence>
<organism evidence="8 9">
    <name type="scientific">Alicyclobacillus ferrooxydans</name>
    <dbReference type="NCBI Taxonomy" id="471514"/>
    <lineage>
        <taxon>Bacteria</taxon>
        <taxon>Bacillati</taxon>
        <taxon>Bacillota</taxon>
        <taxon>Bacilli</taxon>
        <taxon>Bacillales</taxon>
        <taxon>Alicyclobacillaceae</taxon>
        <taxon>Alicyclobacillus</taxon>
    </lineage>
</organism>
<dbReference type="AlphaFoldDB" id="A0A0P9ETV4"/>
<accession>A0A0P9ETV4</accession>
<evidence type="ECO:0000256" key="3">
    <source>
        <dbReference type="ARBA" id="ARBA00022692"/>
    </source>
</evidence>
<feature type="transmembrane region" description="Helical" evidence="6">
    <location>
        <begin position="32"/>
        <end position="56"/>
    </location>
</feature>
<feature type="transmembrane region" description="Helical" evidence="6">
    <location>
        <begin position="304"/>
        <end position="323"/>
    </location>
</feature>
<dbReference type="Pfam" id="PF07690">
    <property type="entry name" value="MFS_1"/>
    <property type="match status" value="1"/>
</dbReference>
<feature type="transmembrane region" description="Helical" evidence="6">
    <location>
        <begin position="335"/>
        <end position="352"/>
    </location>
</feature>
<name>A0A0P9ETV4_9BACL</name>
<dbReference type="Gene3D" id="1.20.1720.10">
    <property type="entry name" value="Multidrug resistance protein D"/>
    <property type="match status" value="1"/>
</dbReference>
<evidence type="ECO:0000256" key="5">
    <source>
        <dbReference type="ARBA" id="ARBA00023136"/>
    </source>
</evidence>
<dbReference type="PATRIC" id="fig|471514.4.peg.4664"/>
<protein>
    <submittedName>
        <fullName evidence="8">MFS transporter</fullName>
    </submittedName>
</protein>
<evidence type="ECO:0000256" key="2">
    <source>
        <dbReference type="ARBA" id="ARBA00022448"/>
    </source>
</evidence>
<keyword evidence="4 6" id="KW-1133">Transmembrane helix</keyword>
<dbReference type="SUPFAM" id="SSF103473">
    <property type="entry name" value="MFS general substrate transporter"/>
    <property type="match status" value="1"/>
</dbReference>
<feature type="transmembrane region" description="Helical" evidence="6">
    <location>
        <begin position="358"/>
        <end position="376"/>
    </location>
</feature>
<evidence type="ECO:0000313" key="9">
    <source>
        <dbReference type="Proteomes" id="UP000050482"/>
    </source>
</evidence>
<sequence length="463" mass="48854">MPSENPFSWRFVAPMYMGSTLNPINSSMLATALVPIASFMHVSVAQTTILVTALYLASSIAQPTAGKLSAEFGPRRVFLTGIVMVLLGGLFGGFGRNLIMLIVSRILIGIGTSTAYPSAMLLIRRRAASVGMSKPPGNVLGALQIAGVITAAVGLPIGGLLVDAWGWRTIFLVNIPFALVAFIMAALWIPKDEAIVGATTVREISLRIDIMGILGFAATVSALMVFLFSLPSPHWTALILAVVLGGGLIWWELRTSHPFIDVRMLTSNLALTRTYARFSLITLCIYTVLYGVTEWISAARGTSALEAGLLILPMSVISAVVVGPVSKRNLVRGPLIVCAGSSIVASLGVMFLTANTSIVWILLITVVFGITMGTMASSNQTALYLQVTSDQIGTASGLLRTFGYVGSIASSALIGIVFHTRVSDSGLHHIAVIMTVISVIALIMTVADRGLKVVNKEPAGVAP</sequence>
<gene>
    <name evidence="8" type="ORF">AN477_18680</name>
</gene>
<comment type="caution">
    <text evidence="8">The sequence shown here is derived from an EMBL/GenBank/DDBJ whole genome shotgun (WGS) entry which is preliminary data.</text>
</comment>
<dbReference type="RefSeq" id="WP_054970691.1">
    <property type="nucleotide sequence ID" value="NZ_LJCO01000079.1"/>
</dbReference>
<evidence type="ECO:0000256" key="6">
    <source>
        <dbReference type="SAM" id="Phobius"/>
    </source>
</evidence>
<dbReference type="PROSITE" id="PS50850">
    <property type="entry name" value="MFS"/>
    <property type="match status" value="1"/>
</dbReference>
<dbReference type="InterPro" id="IPR020846">
    <property type="entry name" value="MFS_dom"/>
</dbReference>
<feature type="transmembrane region" description="Helical" evidence="6">
    <location>
        <begin position="397"/>
        <end position="420"/>
    </location>
</feature>
<reference evidence="8 9" key="1">
    <citation type="submission" date="2015-09" db="EMBL/GenBank/DDBJ databases">
        <title>Draft genome sequence of Alicyclobacillus ferrooxydans DSM 22381.</title>
        <authorList>
            <person name="Hemp J."/>
        </authorList>
    </citation>
    <scope>NUCLEOTIDE SEQUENCE [LARGE SCALE GENOMIC DNA]</scope>
    <source>
        <strain evidence="8 9">TC-34</strain>
    </source>
</reference>
<dbReference type="PANTHER" id="PTHR23501">
    <property type="entry name" value="MAJOR FACILITATOR SUPERFAMILY"/>
    <property type="match status" value="1"/>
</dbReference>
<evidence type="ECO:0000256" key="4">
    <source>
        <dbReference type="ARBA" id="ARBA00022989"/>
    </source>
</evidence>
<dbReference type="EMBL" id="LJCO01000079">
    <property type="protein sequence ID" value="KPV42321.1"/>
    <property type="molecule type" value="Genomic_DNA"/>
</dbReference>
<dbReference type="OrthoDB" id="102502at2"/>
<comment type="subcellular location">
    <subcellularLocation>
        <location evidence="1">Cell membrane</location>
        <topology evidence="1">Multi-pass membrane protein</topology>
    </subcellularLocation>
</comment>
<feature type="transmembrane region" description="Helical" evidence="6">
    <location>
        <begin position="169"/>
        <end position="189"/>
    </location>
</feature>
<dbReference type="Proteomes" id="UP000050482">
    <property type="component" value="Unassembled WGS sequence"/>
</dbReference>
<feature type="transmembrane region" description="Helical" evidence="6">
    <location>
        <begin position="426"/>
        <end position="447"/>
    </location>
</feature>
<keyword evidence="3 6" id="KW-0812">Transmembrane</keyword>
<feature type="transmembrane region" description="Helical" evidence="6">
    <location>
        <begin position="101"/>
        <end position="123"/>
    </location>
</feature>
<dbReference type="GO" id="GO:0005886">
    <property type="term" value="C:plasma membrane"/>
    <property type="evidence" value="ECO:0007669"/>
    <property type="project" value="UniProtKB-SubCell"/>
</dbReference>
<proteinExistence type="predicted"/>
<evidence type="ECO:0000313" key="8">
    <source>
        <dbReference type="EMBL" id="KPV42321.1"/>
    </source>
</evidence>
<keyword evidence="2" id="KW-0813">Transport</keyword>
<feature type="transmembrane region" description="Helical" evidence="6">
    <location>
        <begin position="77"/>
        <end position="95"/>
    </location>
</feature>
<evidence type="ECO:0000259" key="7">
    <source>
        <dbReference type="PROSITE" id="PS50850"/>
    </source>
</evidence>
<feature type="domain" description="Major facilitator superfamily (MFS) profile" evidence="7">
    <location>
        <begin position="11"/>
        <end position="450"/>
    </location>
</feature>
<dbReference type="GO" id="GO:0022857">
    <property type="term" value="F:transmembrane transporter activity"/>
    <property type="evidence" value="ECO:0007669"/>
    <property type="project" value="InterPro"/>
</dbReference>
<feature type="transmembrane region" description="Helical" evidence="6">
    <location>
        <begin position="235"/>
        <end position="253"/>
    </location>
</feature>
<dbReference type="PANTHER" id="PTHR23501:SF191">
    <property type="entry name" value="VACUOLAR BASIC AMINO ACID TRANSPORTER 4"/>
    <property type="match status" value="1"/>
</dbReference>